<protein>
    <submittedName>
        <fullName evidence="3">LytTR family transcriptional regulator</fullName>
    </submittedName>
</protein>
<evidence type="ECO:0000313" key="3">
    <source>
        <dbReference type="EMBL" id="MBJ6370961.1"/>
    </source>
</evidence>
<dbReference type="Proteomes" id="UP000619079">
    <property type="component" value="Unassembled WGS sequence"/>
</dbReference>
<feature type="transmembrane region" description="Helical" evidence="1">
    <location>
        <begin position="115"/>
        <end position="133"/>
    </location>
</feature>
<comment type="caution">
    <text evidence="3">The sequence shown here is derived from an EMBL/GenBank/DDBJ whole genome shotgun (WGS) entry which is preliminary data.</text>
</comment>
<evidence type="ECO:0000259" key="2">
    <source>
        <dbReference type="PROSITE" id="PS50930"/>
    </source>
</evidence>
<organism evidence="3 4">
    <name type="scientific">Sedimentitalea arenosa</name>
    <dbReference type="NCBI Taxonomy" id="2798803"/>
    <lineage>
        <taxon>Bacteria</taxon>
        <taxon>Pseudomonadati</taxon>
        <taxon>Pseudomonadota</taxon>
        <taxon>Alphaproteobacteria</taxon>
        <taxon>Rhodobacterales</taxon>
        <taxon>Paracoccaceae</taxon>
        <taxon>Sedimentitalea</taxon>
    </lineage>
</organism>
<keyword evidence="4" id="KW-1185">Reference proteome</keyword>
<feature type="transmembrane region" description="Helical" evidence="1">
    <location>
        <begin position="45"/>
        <end position="70"/>
    </location>
</feature>
<dbReference type="SMART" id="SM00850">
    <property type="entry name" value="LytTR"/>
    <property type="match status" value="1"/>
</dbReference>
<keyword evidence="1" id="KW-0472">Membrane</keyword>
<keyword evidence="1" id="KW-1133">Transmembrane helix</keyword>
<gene>
    <name evidence="3" type="ORF">JF290_05445</name>
</gene>
<proteinExistence type="predicted"/>
<dbReference type="Pfam" id="PF04397">
    <property type="entry name" value="LytTR"/>
    <property type="match status" value="1"/>
</dbReference>
<dbReference type="RefSeq" id="WP_199023750.1">
    <property type="nucleotide sequence ID" value="NZ_JAELVR010000003.1"/>
</dbReference>
<reference evidence="3" key="1">
    <citation type="submission" date="2020-12" db="EMBL/GenBank/DDBJ databases">
        <title>Sedimentitalea sp. nov., isolated from sand in Incheon.</title>
        <authorList>
            <person name="Kim W."/>
        </authorList>
    </citation>
    <scope>NUCLEOTIDE SEQUENCE</scope>
    <source>
        <strain evidence="3">CAU 1593</strain>
    </source>
</reference>
<dbReference type="PROSITE" id="PS50930">
    <property type="entry name" value="HTH_LYTTR"/>
    <property type="match status" value="1"/>
</dbReference>
<sequence length="254" mass="27630">MKLLRKTLVLLKSPTVILVAFICAVLAAATGPFGTYDSQTFPIRLIYWTLVTSVSVVMGTLCHQAAVAWVGADRPVLVDATLTVLMTVLFTPVLWGLTYAVLFYEGEAGPRLVKLSYYVAAITIGVCLLRRMLPKITAAPVAIDEDPDGQDPPRLLRRLSPDFRGPILRLMARDHLVDVISAAGTETLRLRFADAVDEMDPVPGYCTHRSHWVSAAAIAGVERTGARITLRMVNGDMVPVSRKYAPDLEAAGVI</sequence>
<accession>A0A8J7LZK1</accession>
<evidence type="ECO:0000256" key="1">
    <source>
        <dbReference type="SAM" id="Phobius"/>
    </source>
</evidence>
<evidence type="ECO:0000313" key="4">
    <source>
        <dbReference type="Proteomes" id="UP000619079"/>
    </source>
</evidence>
<keyword evidence="1" id="KW-0812">Transmembrane</keyword>
<dbReference type="EMBL" id="JAELVR010000003">
    <property type="protein sequence ID" value="MBJ6370961.1"/>
    <property type="molecule type" value="Genomic_DNA"/>
</dbReference>
<feature type="domain" description="HTH LytTR-type" evidence="2">
    <location>
        <begin position="167"/>
        <end position="254"/>
    </location>
</feature>
<name>A0A8J7LZK1_9RHOB</name>
<dbReference type="AlphaFoldDB" id="A0A8J7LZK1"/>
<dbReference type="GO" id="GO:0003677">
    <property type="term" value="F:DNA binding"/>
    <property type="evidence" value="ECO:0007669"/>
    <property type="project" value="InterPro"/>
</dbReference>
<dbReference type="InterPro" id="IPR007492">
    <property type="entry name" value="LytTR_DNA-bd_dom"/>
</dbReference>
<feature type="transmembrane region" description="Helical" evidence="1">
    <location>
        <begin position="82"/>
        <end position="103"/>
    </location>
</feature>